<evidence type="ECO:0000256" key="5">
    <source>
        <dbReference type="ARBA" id="ARBA00022723"/>
    </source>
</evidence>
<feature type="binding site" evidence="9">
    <location>
        <position position="147"/>
    </location>
    <ligand>
        <name>Zn(2+)</name>
        <dbReference type="ChEBI" id="CHEBI:29105"/>
        <note>catalytic</note>
    </ligand>
</feature>
<evidence type="ECO:0000256" key="8">
    <source>
        <dbReference type="ARBA" id="ARBA00022833"/>
    </source>
</evidence>
<dbReference type="PANTHER" id="PTHR46986">
    <property type="entry name" value="ENDORIBONUCLEASE YBEY, CHLOROPLASTIC"/>
    <property type="match status" value="1"/>
</dbReference>
<comment type="subcellular location">
    <subcellularLocation>
        <location evidence="9">Cytoplasm</location>
    </subcellularLocation>
</comment>
<evidence type="ECO:0000256" key="1">
    <source>
        <dbReference type="ARBA" id="ARBA00010875"/>
    </source>
</evidence>
<gene>
    <name evidence="9" type="primary">ybeY</name>
    <name evidence="10" type="ORF">BV61_01790</name>
</gene>
<dbReference type="PANTHER" id="PTHR46986:SF1">
    <property type="entry name" value="ENDORIBONUCLEASE YBEY, CHLOROPLASTIC"/>
    <property type="match status" value="1"/>
</dbReference>
<keyword evidence="3 9" id="KW-0698">rRNA processing</keyword>
<keyword evidence="2 9" id="KW-0690">Ribosome biogenesis</keyword>
<evidence type="ECO:0000256" key="2">
    <source>
        <dbReference type="ARBA" id="ARBA00022517"/>
    </source>
</evidence>
<dbReference type="Pfam" id="PF02130">
    <property type="entry name" value="YbeY"/>
    <property type="match status" value="1"/>
</dbReference>
<dbReference type="GO" id="GO:0008270">
    <property type="term" value="F:zinc ion binding"/>
    <property type="evidence" value="ECO:0007669"/>
    <property type="project" value="UniProtKB-UniRule"/>
</dbReference>
<dbReference type="EMBL" id="MWLD01000020">
    <property type="protein sequence ID" value="OOV34950.1"/>
    <property type="molecule type" value="Genomic_DNA"/>
</dbReference>
<keyword evidence="9" id="KW-0963">Cytoplasm</keyword>
<dbReference type="SUPFAM" id="SSF55486">
    <property type="entry name" value="Metalloproteases ('zincins'), catalytic domain"/>
    <property type="match status" value="1"/>
</dbReference>
<name>A0A1T1D2D3_9SYNE</name>
<proteinExistence type="inferred from homology"/>
<dbReference type="InterPro" id="IPR002036">
    <property type="entry name" value="YbeY"/>
</dbReference>
<comment type="caution">
    <text evidence="10">The sequence shown here is derived from an EMBL/GenBank/DDBJ whole genome shotgun (WGS) entry which is preliminary data.</text>
</comment>
<comment type="function">
    <text evidence="9">Single strand-specific metallo-endoribonuclease involved in late-stage 70S ribosome quality control and in maturation of the 3' terminus of the 16S rRNA.</text>
</comment>
<evidence type="ECO:0000313" key="10">
    <source>
        <dbReference type="EMBL" id="OOV34950.1"/>
    </source>
</evidence>
<dbReference type="GO" id="GO:0006364">
    <property type="term" value="P:rRNA processing"/>
    <property type="evidence" value="ECO:0007669"/>
    <property type="project" value="UniProtKB-UniRule"/>
</dbReference>
<dbReference type="NCBIfam" id="TIGR00043">
    <property type="entry name" value="rRNA maturation RNase YbeY"/>
    <property type="match status" value="1"/>
</dbReference>
<dbReference type="EC" id="3.1.-.-" evidence="9"/>
<feature type="binding site" evidence="9">
    <location>
        <position position="153"/>
    </location>
    <ligand>
        <name>Zn(2+)</name>
        <dbReference type="ChEBI" id="CHEBI:29105"/>
        <note>catalytic</note>
    </ligand>
</feature>
<keyword evidence="8 9" id="KW-0862">Zinc</keyword>
<dbReference type="GO" id="GO:0005737">
    <property type="term" value="C:cytoplasm"/>
    <property type="evidence" value="ECO:0007669"/>
    <property type="project" value="UniProtKB-SubCell"/>
</dbReference>
<dbReference type="HAMAP" id="MF_00009">
    <property type="entry name" value="Endoribonucl_YbeY"/>
    <property type="match status" value="1"/>
</dbReference>
<evidence type="ECO:0000313" key="11">
    <source>
        <dbReference type="Proteomes" id="UP000242636"/>
    </source>
</evidence>
<dbReference type="InterPro" id="IPR020549">
    <property type="entry name" value="YbeY_CS"/>
</dbReference>
<sequence>MNRGAFPPARVLNPLAADPVVDLAWSSIRPDLLRQESCRQLLRHWLTALQPELDPRQRSRAYSLGVTVTDDITMAELNRTWRHGQGATDVLAFASGQDGPWLAPEPGEPLELGDIVIAWETAERQAEAAGWTLDRELVWLLSHGVLHLLGWDHPDDASLATMLERQILLLEATGQTTVQDRAKVWSLPGKPFANHDST</sequence>
<keyword evidence="4 9" id="KW-0540">Nuclease</keyword>
<dbReference type="InterPro" id="IPR023091">
    <property type="entry name" value="MetalPrtase_cat_dom_sf_prd"/>
</dbReference>
<evidence type="ECO:0000256" key="9">
    <source>
        <dbReference type="HAMAP-Rule" id="MF_00009"/>
    </source>
</evidence>
<dbReference type="Gene3D" id="3.40.390.30">
    <property type="entry name" value="Metalloproteases ('zincins'), catalytic domain"/>
    <property type="match status" value="1"/>
</dbReference>
<evidence type="ECO:0000256" key="4">
    <source>
        <dbReference type="ARBA" id="ARBA00022722"/>
    </source>
</evidence>
<evidence type="ECO:0000256" key="7">
    <source>
        <dbReference type="ARBA" id="ARBA00022801"/>
    </source>
</evidence>
<dbReference type="GO" id="GO:0004521">
    <property type="term" value="F:RNA endonuclease activity"/>
    <property type="evidence" value="ECO:0007669"/>
    <property type="project" value="UniProtKB-UniRule"/>
</dbReference>
<accession>A0A1T1D2D3</accession>
<comment type="cofactor">
    <cofactor evidence="9">
        <name>Zn(2+)</name>
        <dbReference type="ChEBI" id="CHEBI:29105"/>
    </cofactor>
    <text evidence="9">Binds 1 zinc ion.</text>
</comment>
<organism evidence="10 11">
    <name type="scientific">Candidatus Synechococcus spongiarum LMB bulk15M</name>
    <dbReference type="NCBI Taxonomy" id="1943582"/>
    <lineage>
        <taxon>Bacteria</taxon>
        <taxon>Bacillati</taxon>
        <taxon>Cyanobacteriota</taxon>
        <taxon>Cyanophyceae</taxon>
        <taxon>Synechococcales</taxon>
        <taxon>Synechococcaceae</taxon>
        <taxon>Synechococcus</taxon>
    </lineage>
</organism>
<evidence type="ECO:0000256" key="3">
    <source>
        <dbReference type="ARBA" id="ARBA00022552"/>
    </source>
</evidence>
<keyword evidence="6 9" id="KW-0255">Endonuclease</keyword>
<keyword evidence="7 9" id="KW-0378">Hydrolase</keyword>
<dbReference type="PROSITE" id="PS01306">
    <property type="entry name" value="UPF0054"/>
    <property type="match status" value="1"/>
</dbReference>
<keyword evidence="5 9" id="KW-0479">Metal-binding</keyword>
<comment type="similarity">
    <text evidence="1 9">Belongs to the endoribonuclease YbeY family.</text>
</comment>
<feature type="binding site" evidence="9">
    <location>
        <position position="143"/>
    </location>
    <ligand>
        <name>Zn(2+)</name>
        <dbReference type="ChEBI" id="CHEBI:29105"/>
        <note>catalytic</note>
    </ligand>
</feature>
<evidence type="ECO:0000256" key="6">
    <source>
        <dbReference type="ARBA" id="ARBA00022759"/>
    </source>
</evidence>
<keyword evidence="11" id="KW-1185">Reference proteome</keyword>
<reference evidence="10 11" key="1">
    <citation type="submission" date="2017-02" db="EMBL/GenBank/DDBJ databases">
        <title>Draft Genome Sequences of 'Candidatus Synechococcus spongiarum', Cyanobacterial Symbionts of the Mediterranean Sponge Aplysina aerophoba from two locations.</title>
        <authorList>
            <person name="Slaby B.M."/>
            <person name="Hentschel U."/>
        </authorList>
    </citation>
    <scope>NUCLEOTIDE SEQUENCE [LARGE SCALE GENOMIC DNA]</scope>
    <source>
        <strain evidence="10">LMB bulk15M</strain>
    </source>
</reference>
<dbReference type="GO" id="GO:0004222">
    <property type="term" value="F:metalloendopeptidase activity"/>
    <property type="evidence" value="ECO:0007669"/>
    <property type="project" value="InterPro"/>
</dbReference>
<protein>
    <recommendedName>
        <fullName evidence="9">Endoribonuclease YbeY</fullName>
        <ecNumber evidence="9">3.1.-.-</ecNumber>
    </recommendedName>
</protein>
<dbReference type="Proteomes" id="UP000242636">
    <property type="component" value="Unassembled WGS sequence"/>
</dbReference>
<dbReference type="AlphaFoldDB" id="A0A1T1D2D3"/>